<name>A0A4Q2RG22_9HYPH</name>
<dbReference type="InterPro" id="IPR050135">
    <property type="entry name" value="dGTPase-like"/>
</dbReference>
<dbReference type="Proteomes" id="UP000289411">
    <property type="component" value="Unassembled WGS sequence"/>
</dbReference>
<dbReference type="EMBL" id="QYBC01000005">
    <property type="protein sequence ID" value="RYB05917.1"/>
    <property type="molecule type" value="Genomic_DNA"/>
</dbReference>
<feature type="compositionally biased region" description="Basic residues" evidence="1">
    <location>
        <begin position="1"/>
        <end position="15"/>
    </location>
</feature>
<gene>
    <name evidence="3" type="ORF">D3272_06880</name>
</gene>
<dbReference type="SUPFAM" id="SSF109604">
    <property type="entry name" value="HD-domain/PDEase-like"/>
    <property type="match status" value="1"/>
</dbReference>
<feature type="region of interest" description="Disordered" evidence="1">
    <location>
        <begin position="1"/>
        <end position="29"/>
    </location>
</feature>
<reference evidence="3 4" key="1">
    <citation type="submission" date="2018-09" db="EMBL/GenBank/DDBJ databases">
        <authorList>
            <person name="Grouzdev D.S."/>
            <person name="Krutkina M.S."/>
        </authorList>
    </citation>
    <scope>NUCLEOTIDE SEQUENCE [LARGE SCALE GENOMIC DNA]</scope>
    <source>
        <strain evidence="3 4">RmlP001</strain>
    </source>
</reference>
<dbReference type="PANTHER" id="PTHR11373:SF4">
    <property type="entry name" value="DEOXYNUCLEOSIDE TRIPHOSPHATE TRIPHOSPHOHYDROLASE SAMHD1"/>
    <property type="match status" value="1"/>
</dbReference>
<accession>A0A4Q2RG22</accession>
<evidence type="ECO:0000256" key="1">
    <source>
        <dbReference type="SAM" id="MobiDB-lite"/>
    </source>
</evidence>
<dbReference type="AlphaFoldDB" id="A0A4Q2RG22"/>
<feature type="domain" description="HD/PDEase" evidence="2">
    <location>
        <begin position="84"/>
        <end position="243"/>
    </location>
</feature>
<evidence type="ECO:0000259" key="2">
    <source>
        <dbReference type="SMART" id="SM00471"/>
    </source>
</evidence>
<evidence type="ECO:0000313" key="4">
    <source>
        <dbReference type="Proteomes" id="UP000289411"/>
    </source>
</evidence>
<dbReference type="GO" id="GO:0006203">
    <property type="term" value="P:dGTP catabolic process"/>
    <property type="evidence" value="ECO:0007669"/>
    <property type="project" value="TreeGrafter"/>
</dbReference>
<dbReference type="InterPro" id="IPR003607">
    <property type="entry name" value="HD/PDEase_dom"/>
</dbReference>
<keyword evidence="4" id="KW-1185">Reference proteome</keyword>
<dbReference type="CDD" id="cd00077">
    <property type="entry name" value="HDc"/>
    <property type="match status" value="1"/>
</dbReference>
<sequence length="381" mass="42793">MRRLPLRGATHRPAGRRQSVTSEGNGRPHYNFKAPLDAAAAASTDPLLSSLIATPAFARLSNVRFLGGIDYARIPAPNGRPGSRRYTRYQHSLGVARLALLYADLRGLPPQDRRLIGAAALLHDIGHAPLSHSLEPVFKEHFGIDHHAATADILHGRVPLGQDVNGLLVRAGLDVGRLAAVIDGEDPGHEGFFGGPINFDTIEGILRSHTYERPAPRLSPETVMLAAVRRRDTADRDTVDEFWRCKDMVYGVIINSEKGMLADAVCQDAMRRAIGRFSRADYFITERRLFAKLPELRALLTAPHFEREARRALTAPLRARTRRFFTDPDSDFFARHDKARYRQQRSERILEVSDLTDERIEELRQDLFNDARGDREGQDLF</sequence>
<dbReference type="SMART" id="SM00471">
    <property type="entry name" value="HDc"/>
    <property type="match status" value="1"/>
</dbReference>
<dbReference type="OrthoDB" id="9803619at2"/>
<comment type="caution">
    <text evidence="3">The sequence shown here is derived from an EMBL/GenBank/DDBJ whole genome shotgun (WGS) entry which is preliminary data.</text>
</comment>
<proteinExistence type="predicted"/>
<dbReference type="InterPro" id="IPR006674">
    <property type="entry name" value="HD_domain"/>
</dbReference>
<reference evidence="3 4" key="2">
    <citation type="submission" date="2019-02" db="EMBL/GenBank/DDBJ databases">
        <title>'Lichenibacterium ramalinii' gen. nov. sp. nov., 'Lichenibacterium minor' gen. nov. sp. nov.</title>
        <authorList>
            <person name="Pankratov T."/>
        </authorList>
    </citation>
    <scope>NUCLEOTIDE SEQUENCE [LARGE SCALE GENOMIC DNA]</scope>
    <source>
        <strain evidence="3 4">RmlP001</strain>
    </source>
</reference>
<dbReference type="GO" id="GO:0008832">
    <property type="term" value="F:dGTPase activity"/>
    <property type="evidence" value="ECO:0007669"/>
    <property type="project" value="TreeGrafter"/>
</dbReference>
<dbReference type="Pfam" id="PF01966">
    <property type="entry name" value="HD"/>
    <property type="match status" value="1"/>
</dbReference>
<dbReference type="PANTHER" id="PTHR11373">
    <property type="entry name" value="DEOXYNUCLEOSIDE TRIPHOSPHATE TRIPHOSPHOHYDROLASE"/>
    <property type="match status" value="1"/>
</dbReference>
<organism evidence="3 4">
    <name type="scientific">Lichenibacterium ramalinae</name>
    <dbReference type="NCBI Taxonomy" id="2316527"/>
    <lineage>
        <taxon>Bacteria</taxon>
        <taxon>Pseudomonadati</taxon>
        <taxon>Pseudomonadota</taxon>
        <taxon>Alphaproteobacteria</taxon>
        <taxon>Hyphomicrobiales</taxon>
        <taxon>Lichenihabitantaceae</taxon>
        <taxon>Lichenibacterium</taxon>
    </lineage>
</organism>
<protein>
    <submittedName>
        <fullName evidence="3">HD domain-containing protein</fullName>
    </submittedName>
</protein>
<dbReference type="Gene3D" id="1.10.3210.10">
    <property type="entry name" value="Hypothetical protein af1432"/>
    <property type="match status" value="1"/>
</dbReference>
<evidence type="ECO:0000313" key="3">
    <source>
        <dbReference type="EMBL" id="RYB05917.1"/>
    </source>
</evidence>